<dbReference type="WBParaSite" id="MBELARI_LOCUS4465">
    <property type="protein sequence ID" value="MBELARI_LOCUS4465"/>
    <property type="gene ID" value="MBELARI_LOCUS4465"/>
</dbReference>
<dbReference type="PANTHER" id="PTHR31344">
    <property type="entry name" value="NUCLEAR PORE COMPLEX PROTEIN NUP205"/>
    <property type="match status" value="1"/>
</dbReference>
<evidence type="ECO:0000256" key="1">
    <source>
        <dbReference type="ARBA" id="ARBA00004123"/>
    </source>
</evidence>
<evidence type="ECO:0000256" key="2">
    <source>
        <dbReference type="ARBA" id="ARBA00005892"/>
    </source>
</evidence>
<dbReference type="Proteomes" id="UP000887575">
    <property type="component" value="Unassembled WGS sequence"/>
</dbReference>
<accession>A0AAF3J9A9</accession>
<keyword evidence="3" id="KW-0813">Transport</keyword>
<organism evidence="5 6">
    <name type="scientific">Mesorhabditis belari</name>
    <dbReference type="NCBI Taxonomy" id="2138241"/>
    <lineage>
        <taxon>Eukaryota</taxon>
        <taxon>Metazoa</taxon>
        <taxon>Ecdysozoa</taxon>
        <taxon>Nematoda</taxon>
        <taxon>Chromadorea</taxon>
        <taxon>Rhabditida</taxon>
        <taxon>Rhabditina</taxon>
        <taxon>Rhabditomorpha</taxon>
        <taxon>Rhabditoidea</taxon>
        <taxon>Rhabditidae</taxon>
        <taxon>Mesorhabditinae</taxon>
        <taxon>Mesorhabditis</taxon>
    </lineage>
</organism>
<dbReference type="GO" id="GO:0044611">
    <property type="term" value="C:nuclear pore inner ring"/>
    <property type="evidence" value="ECO:0007669"/>
    <property type="project" value="TreeGrafter"/>
</dbReference>
<evidence type="ECO:0000313" key="6">
    <source>
        <dbReference type="WBParaSite" id="MBELARI_LOCUS4465"/>
    </source>
</evidence>
<protein>
    <submittedName>
        <fullName evidence="6">Uncharacterized protein</fullName>
    </submittedName>
</protein>
<proteinExistence type="inferred from homology"/>
<reference evidence="6" key="1">
    <citation type="submission" date="2024-02" db="UniProtKB">
        <authorList>
            <consortium name="WormBaseParasite"/>
        </authorList>
    </citation>
    <scope>IDENTIFICATION</scope>
</reference>
<comment type="similarity">
    <text evidence="2">Belongs to the NUP186/NUP192/NUP205 family.</text>
</comment>
<evidence type="ECO:0000313" key="5">
    <source>
        <dbReference type="Proteomes" id="UP000887575"/>
    </source>
</evidence>
<dbReference type="Pfam" id="PF11894">
    <property type="entry name" value="Nup192"/>
    <property type="match status" value="1"/>
</dbReference>
<sequence length="1602" mass="180460">MWISARELADYVQDFQSFDDPEAVKNLVSLLNKYQSKLQNITKNTGFEKVQTTNGVIEIGVHNQKVELNPKICEEAAILAKLFSMPESEAIELVLTADLQVHNFEGLPRGLTAVVCYYDAHRLFGSTLKRILSWDREVLPSKLLGFIMENLVKPNIMQNLIEVQRSFTITSEFHLLVREEVNGLGGAYHRSLLRASIEDIRLLCAECAYEICRWAVGKQQFLGYIFQVLKEIPGKGEKLQAYQIITWTCFSIMLSNQCLLQSNDETAILTQCNREISNEAIWKDIVTYGSVCLIVAIAIKNLSLSPADHSAISELASDLPERLIERAVHFQCFHYISRCILAYEDFKAVDSQVQAVDDLLKEFCTLFPSKMTELMRHGVDEMHIIDEIRSNKGVVSITPQKEHFCTLLHAFSELYRSDPRLDTLHPSIKTTLDQLSEDFTPDKNLQLCHSFLALSQLDDHYRQTVTFLQTLCDISRNPVTASYIFNMFLKTPLNIDYDHCNLWARFVNALRKYEVYFREASQTSYKPMSSFTTEKTSGTISKEELAGMLVWCRLVETITKMDDNACQVFGHDRNWQFIETATSLISRAIPVAMKGALLRLLASLARLPSCAEYIWITLNASGICAYGENGRLIGLVKELEERECTSCLYECSLGMMHLLRALFAHSNIPITARPYLEYATTCVLWPLSTRSYKSITQMWELCETAMDALYSLLSNNHFDARSLEVREPAAVILLQILNREAPLFRTICWVLLEDSASAFLPYRLSRSAALSALKLLYECISKLEILRVALRTTENNSVVSSMSVLLLSPLHQDPTKNLLSIVINYISNLAAHPMHALMSVYLLRELCSTRPSLQQNIVSLLTTDPETQKRLVRAAYMVLDPDTMSYTIDNVYLRDTKEFFDNSYYIRGETARVFLEVLADSIEIDPSVSNLGFLFLGLELSNDNGLLYNDASQRTALHRLLSFISLFCSTDDPLSLRISAVFQPLFRVLRGLVSVKSGISPAVLRFLRTYDVVYSLATSPFLGLHAASLKDDSTSTRAAISDLIAGDILHLIALEFSSLMLHGYYSDPQRLLRVLLENVRGGAEVEINETAWTRLPEEKNVLFAVLSGASQELPVEIQPPINLAYFDSAKLGGILETCIRGSVWGTPVYDVEYLHFLLRREIQALSLEDPAAPKQEMERILSWTTTANSYELLSNAHSSLISGCSAFLNVLCIFSPLPFFTNTAQINVLRDSLYELVAVGSTHDGELGDEIAASITRVCKALCKLVNEEKLEKSQKRELIEMLISPVLELLVQPGMKTLQSKMSLYLATYTLVSTCYSPPVSETTKEASVPFGDTTWLFEPLAATVEDPIRLRIDSLTQELSTSMLSDISDLPNELKSAPLTLLAALVWEDTLGSRRTSGLLVQHGLIRILLNQLSQISLDFAKLVVNNGKAQLNYKLFRSIMSVFTRLCFVEVGWTAITEAGVIQVLKQLPYLMQPPKEVFLQPASLQNVQSTSWYYGEALTSVMYFISAIFSHSHWKKTSKNVIEFISIHAEVFCQLCRAELKFPPLELASSLLNFIHENDDITVKDVIQGSPSLRMILGRSKEKSENLGTNNVGWIHKN</sequence>
<dbReference type="InterPro" id="IPR021827">
    <property type="entry name" value="Nup186/Nup192/Nup205"/>
</dbReference>
<keyword evidence="4" id="KW-0539">Nucleus</keyword>
<evidence type="ECO:0000256" key="4">
    <source>
        <dbReference type="ARBA" id="ARBA00023242"/>
    </source>
</evidence>
<comment type="subcellular location">
    <subcellularLocation>
        <location evidence="1">Nucleus</location>
    </subcellularLocation>
</comment>
<dbReference type="GO" id="GO:0017056">
    <property type="term" value="F:structural constituent of nuclear pore"/>
    <property type="evidence" value="ECO:0007669"/>
    <property type="project" value="TreeGrafter"/>
</dbReference>
<name>A0AAF3J9A9_9BILA</name>
<keyword evidence="5" id="KW-1185">Reference proteome</keyword>
<dbReference type="GO" id="GO:0006999">
    <property type="term" value="P:nuclear pore organization"/>
    <property type="evidence" value="ECO:0007669"/>
    <property type="project" value="TreeGrafter"/>
</dbReference>
<dbReference type="PANTHER" id="PTHR31344:SF0">
    <property type="entry name" value="NUCLEAR PORE COMPLEX PROTEIN NUP205"/>
    <property type="match status" value="1"/>
</dbReference>
<evidence type="ECO:0000256" key="3">
    <source>
        <dbReference type="ARBA" id="ARBA00022448"/>
    </source>
</evidence>